<dbReference type="PROSITE" id="PS51155">
    <property type="entry name" value="CHIT_BIND_RR_2"/>
    <property type="match status" value="1"/>
</dbReference>
<name>A0ABD2NXY8_9CUCU</name>
<dbReference type="GO" id="GO:0042302">
    <property type="term" value="F:structural constituent of cuticle"/>
    <property type="evidence" value="ECO:0007669"/>
    <property type="project" value="UniProtKB-UniRule"/>
</dbReference>
<proteinExistence type="predicted"/>
<dbReference type="PANTHER" id="PTHR10380:SF192">
    <property type="entry name" value="GEO02312P1"/>
    <property type="match status" value="1"/>
</dbReference>
<dbReference type="AlphaFoldDB" id="A0ABD2NXY8"/>
<dbReference type="Proteomes" id="UP001516400">
    <property type="component" value="Unassembled WGS sequence"/>
</dbReference>
<comment type="caution">
    <text evidence="3">The sequence shown here is derived from an EMBL/GenBank/DDBJ whole genome shotgun (WGS) entry which is preliminary data.</text>
</comment>
<evidence type="ECO:0000313" key="3">
    <source>
        <dbReference type="EMBL" id="KAL3283226.1"/>
    </source>
</evidence>
<dbReference type="Pfam" id="PF00379">
    <property type="entry name" value="Chitin_bind_4"/>
    <property type="match status" value="1"/>
</dbReference>
<dbReference type="InterPro" id="IPR050468">
    <property type="entry name" value="Cuticle_Struct_Prot"/>
</dbReference>
<keyword evidence="2" id="KW-0732">Signal</keyword>
<keyword evidence="4" id="KW-1185">Reference proteome</keyword>
<gene>
    <name evidence="3" type="ORF">HHI36_006374</name>
</gene>
<evidence type="ECO:0000256" key="2">
    <source>
        <dbReference type="SAM" id="SignalP"/>
    </source>
</evidence>
<reference evidence="3 4" key="1">
    <citation type="journal article" date="2021" name="BMC Biol.">
        <title>Horizontally acquired antibacterial genes associated with adaptive radiation of ladybird beetles.</title>
        <authorList>
            <person name="Li H.S."/>
            <person name="Tang X.F."/>
            <person name="Huang Y.H."/>
            <person name="Xu Z.Y."/>
            <person name="Chen M.L."/>
            <person name="Du X.Y."/>
            <person name="Qiu B.Y."/>
            <person name="Chen P.T."/>
            <person name="Zhang W."/>
            <person name="Slipinski A."/>
            <person name="Escalona H.E."/>
            <person name="Waterhouse R.M."/>
            <person name="Zwick A."/>
            <person name="Pang H."/>
        </authorList>
    </citation>
    <scope>NUCLEOTIDE SEQUENCE [LARGE SCALE GENOMIC DNA]</scope>
    <source>
        <strain evidence="3">SYSU2018</strain>
    </source>
</reference>
<accession>A0ABD2NXY8</accession>
<keyword evidence="1" id="KW-0193">Cuticle</keyword>
<dbReference type="PRINTS" id="PR00947">
    <property type="entry name" value="CUTICLE"/>
</dbReference>
<dbReference type="EMBL" id="JABFTP020000144">
    <property type="protein sequence ID" value="KAL3283226.1"/>
    <property type="molecule type" value="Genomic_DNA"/>
</dbReference>
<protein>
    <submittedName>
        <fullName evidence="3">Uncharacterized protein</fullName>
    </submittedName>
</protein>
<feature type="chain" id="PRO_5044838047" evidence="2">
    <location>
        <begin position="22"/>
        <end position="156"/>
    </location>
</feature>
<dbReference type="PANTHER" id="PTHR10380">
    <property type="entry name" value="CUTICLE PROTEIN"/>
    <property type="match status" value="1"/>
</dbReference>
<dbReference type="InterPro" id="IPR000618">
    <property type="entry name" value="Insect_cuticle"/>
</dbReference>
<sequence>MAGESIRKFFFILVSCTAALGAPLIDDASATIIDYKYELQENGYTFEYVTSNGISRSETGRFIKDLSGNEILKVDGFYSYEDDTGKLQRVQYHADENGFIPQTSFMSVRPSPALGIPPPIAPASAAGYAGGLGGTIYSEKQEPKGISSAALASLGG</sequence>
<evidence type="ECO:0000313" key="4">
    <source>
        <dbReference type="Proteomes" id="UP001516400"/>
    </source>
</evidence>
<feature type="signal peptide" evidence="2">
    <location>
        <begin position="1"/>
        <end position="21"/>
    </location>
</feature>
<organism evidence="3 4">
    <name type="scientific">Cryptolaemus montrouzieri</name>
    <dbReference type="NCBI Taxonomy" id="559131"/>
    <lineage>
        <taxon>Eukaryota</taxon>
        <taxon>Metazoa</taxon>
        <taxon>Ecdysozoa</taxon>
        <taxon>Arthropoda</taxon>
        <taxon>Hexapoda</taxon>
        <taxon>Insecta</taxon>
        <taxon>Pterygota</taxon>
        <taxon>Neoptera</taxon>
        <taxon>Endopterygota</taxon>
        <taxon>Coleoptera</taxon>
        <taxon>Polyphaga</taxon>
        <taxon>Cucujiformia</taxon>
        <taxon>Coccinelloidea</taxon>
        <taxon>Coccinellidae</taxon>
        <taxon>Scymninae</taxon>
        <taxon>Scymnini</taxon>
        <taxon>Cryptolaemus</taxon>
    </lineage>
</organism>
<evidence type="ECO:0000256" key="1">
    <source>
        <dbReference type="PROSITE-ProRule" id="PRU00497"/>
    </source>
</evidence>